<comment type="similarity">
    <text evidence="3">Belongs to the protein kinase superfamily. Ser/Thr protein kinase family.</text>
</comment>
<dbReference type="Pfam" id="PF13855">
    <property type="entry name" value="LRR_8"/>
    <property type="match status" value="2"/>
</dbReference>
<dbReference type="Pfam" id="PF00069">
    <property type="entry name" value="Pkinase"/>
    <property type="match status" value="1"/>
</dbReference>
<dbReference type="EC" id="2.7.11.1" evidence="4"/>
<dbReference type="SMART" id="SM00220">
    <property type="entry name" value="S_TKc"/>
    <property type="match status" value="1"/>
</dbReference>
<keyword evidence="5" id="KW-0723">Serine/threonine-protein kinase</keyword>
<evidence type="ECO:0000256" key="10">
    <source>
        <dbReference type="ARBA" id="ARBA00022729"/>
    </source>
</evidence>
<dbReference type="PROSITE" id="PS00107">
    <property type="entry name" value="PROTEIN_KINASE_ATP"/>
    <property type="match status" value="1"/>
</dbReference>
<dbReference type="PANTHER" id="PTHR48056">
    <property type="entry name" value="LRR RECEPTOR-LIKE SERINE/THREONINE-PROTEIN KINASE-RELATED"/>
    <property type="match status" value="1"/>
</dbReference>
<dbReference type="Gene3D" id="3.30.200.20">
    <property type="entry name" value="Phosphorylase Kinase, domain 1"/>
    <property type="match status" value="1"/>
</dbReference>
<feature type="region of interest" description="Disordered" evidence="22">
    <location>
        <begin position="29"/>
        <end position="63"/>
    </location>
</feature>
<dbReference type="FunFam" id="1.10.510.10:FF:000388">
    <property type="entry name" value="Leucine-rich repeat receptor-like tyrosine-protein kinase PXC3"/>
    <property type="match status" value="1"/>
</dbReference>
<accession>A0A843VN06</accession>
<evidence type="ECO:0000256" key="6">
    <source>
        <dbReference type="ARBA" id="ARBA00022553"/>
    </source>
</evidence>
<dbReference type="FunFam" id="3.80.10.10:FF:000691">
    <property type="entry name" value="Putative LRR receptor-like serine/threonine-protein kinase"/>
    <property type="match status" value="1"/>
</dbReference>
<evidence type="ECO:0000256" key="3">
    <source>
        <dbReference type="ARBA" id="ARBA00008684"/>
    </source>
</evidence>
<keyword evidence="8" id="KW-0808">Transferase</keyword>
<dbReference type="Pfam" id="PF08263">
    <property type="entry name" value="LRRNT_2"/>
    <property type="match status" value="1"/>
</dbReference>
<keyword evidence="26" id="KW-1185">Reference proteome</keyword>
<evidence type="ECO:0000256" key="8">
    <source>
        <dbReference type="ARBA" id="ARBA00022679"/>
    </source>
</evidence>
<evidence type="ECO:0000256" key="22">
    <source>
        <dbReference type="SAM" id="MobiDB-lite"/>
    </source>
</evidence>
<dbReference type="FunFam" id="3.80.10.10:FF:000041">
    <property type="entry name" value="LRR receptor-like serine/threonine-protein kinase ERECTA"/>
    <property type="match status" value="1"/>
</dbReference>
<dbReference type="SUPFAM" id="SSF56112">
    <property type="entry name" value="Protein kinase-like (PK-like)"/>
    <property type="match status" value="1"/>
</dbReference>
<keyword evidence="13" id="KW-0418">Kinase</keyword>
<dbReference type="InterPro" id="IPR050647">
    <property type="entry name" value="Plant_LRR-RLKs"/>
</dbReference>
<evidence type="ECO:0000256" key="1">
    <source>
        <dbReference type="ARBA" id="ARBA00004162"/>
    </source>
</evidence>
<evidence type="ECO:0000256" key="4">
    <source>
        <dbReference type="ARBA" id="ARBA00012513"/>
    </source>
</evidence>
<comment type="catalytic activity">
    <reaction evidence="19">
        <text>L-threonyl-[protein] + ATP = O-phospho-L-threonyl-[protein] + ADP + H(+)</text>
        <dbReference type="Rhea" id="RHEA:46608"/>
        <dbReference type="Rhea" id="RHEA-COMP:11060"/>
        <dbReference type="Rhea" id="RHEA-COMP:11605"/>
        <dbReference type="ChEBI" id="CHEBI:15378"/>
        <dbReference type="ChEBI" id="CHEBI:30013"/>
        <dbReference type="ChEBI" id="CHEBI:30616"/>
        <dbReference type="ChEBI" id="CHEBI:61977"/>
        <dbReference type="ChEBI" id="CHEBI:456216"/>
        <dbReference type="EC" id="2.7.11.1"/>
    </reaction>
</comment>
<evidence type="ECO:0000256" key="14">
    <source>
        <dbReference type="ARBA" id="ARBA00022840"/>
    </source>
</evidence>
<keyword evidence="9 23" id="KW-0812">Transmembrane</keyword>
<evidence type="ECO:0000256" key="11">
    <source>
        <dbReference type="ARBA" id="ARBA00022737"/>
    </source>
</evidence>
<keyword evidence="12 21" id="KW-0547">Nucleotide-binding</keyword>
<feature type="transmembrane region" description="Helical" evidence="23">
    <location>
        <begin position="785"/>
        <end position="808"/>
    </location>
</feature>
<dbReference type="InterPro" id="IPR013210">
    <property type="entry name" value="LRR_N_plant-typ"/>
</dbReference>
<comment type="caution">
    <text evidence="25">The sequence shown here is derived from an EMBL/GenBank/DDBJ whole genome shotgun (WGS) entry which is preliminary data.</text>
</comment>
<evidence type="ECO:0000256" key="7">
    <source>
        <dbReference type="ARBA" id="ARBA00022614"/>
    </source>
</evidence>
<feature type="binding site" evidence="21">
    <location>
        <position position="906"/>
    </location>
    <ligand>
        <name>ATP</name>
        <dbReference type="ChEBI" id="CHEBI:30616"/>
    </ligand>
</feature>
<feature type="compositionally biased region" description="Basic and acidic residues" evidence="22">
    <location>
        <begin position="35"/>
        <end position="58"/>
    </location>
</feature>
<gene>
    <name evidence="25" type="ORF">Taro_033126</name>
</gene>
<comment type="catalytic activity">
    <reaction evidence="20">
        <text>L-seryl-[protein] + ATP = O-phospho-L-seryl-[protein] + ADP + H(+)</text>
        <dbReference type="Rhea" id="RHEA:17989"/>
        <dbReference type="Rhea" id="RHEA-COMP:9863"/>
        <dbReference type="Rhea" id="RHEA-COMP:11604"/>
        <dbReference type="ChEBI" id="CHEBI:15378"/>
        <dbReference type="ChEBI" id="CHEBI:29999"/>
        <dbReference type="ChEBI" id="CHEBI:30616"/>
        <dbReference type="ChEBI" id="CHEBI:83421"/>
        <dbReference type="ChEBI" id="CHEBI:456216"/>
        <dbReference type="EC" id="2.7.11.1"/>
    </reaction>
</comment>
<keyword evidence="16 23" id="KW-0472">Membrane</keyword>
<evidence type="ECO:0000256" key="18">
    <source>
        <dbReference type="ARBA" id="ARBA00023180"/>
    </source>
</evidence>
<proteinExistence type="inferred from homology"/>
<dbReference type="SUPFAM" id="SSF52058">
    <property type="entry name" value="L domain-like"/>
    <property type="match status" value="1"/>
</dbReference>
<dbReference type="Gene3D" id="3.80.10.10">
    <property type="entry name" value="Ribonuclease Inhibitor"/>
    <property type="match status" value="5"/>
</dbReference>
<dbReference type="AlphaFoldDB" id="A0A843VN06"/>
<evidence type="ECO:0000256" key="9">
    <source>
        <dbReference type="ARBA" id="ARBA00022692"/>
    </source>
</evidence>
<dbReference type="EMBL" id="NMUH01002507">
    <property type="protein sequence ID" value="MQM00383.1"/>
    <property type="molecule type" value="Genomic_DNA"/>
</dbReference>
<evidence type="ECO:0000313" key="25">
    <source>
        <dbReference type="EMBL" id="MQM00383.1"/>
    </source>
</evidence>
<dbReference type="PROSITE" id="PS50011">
    <property type="entry name" value="PROTEIN_KINASE_DOM"/>
    <property type="match status" value="1"/>
</dbReference>
<dbReference type="InterPro" id="IPR011009">
    <property type="entry name" value="Kinase-like_dom_sf"/>
</dbReference>
<evidence type="ECO:0000259" key="24">
    <source>
        <dbReference type="PROSITE" id="PS50011"/>
    </source>
</evidence>
<evidence type="ECO:0000256" key="5">
    <source>
        <dbReference type="ARBA" id="ARBA00022527"/>
    </source>
</evidence>
<keyword evidence="18" id="KW-0325">Glycoprotein</keyword>
<evidence type="ECO:0000256" key="15">
    <source>
        <dbReference type="ARBA" id="ARBA00022989"/>
    </source>
</evidence>
<name>A0A843VN06_COLES</name>
<evidence type="ECO:0000256" key="23">
    <source>
        <dbReference type="SAM" id="Phobius"/>
    </source>
</evidence>
<dbReference type="PROSITE" id="PS51450">
    <property type="entry name" value="LRR"/>
    <property type="match status" value="1"/>
</dbReference>
<dbReference type="Proteomes" id="UP000652761">
    <property type="component" value="Unassembled WGS sequence"/>
</dbReference>
<keyword evidence="11" id="KW-0677">Repeat</keyword>
<evidence type="ECO:0000256" key="12">
    <source>
        <dbReference type="ARBA" id="ARBA00022741"/>
    </source>
</evidence>
<keyword evidence="14 21" id="KW-0067">ATP-binding</keyword>
<reference evidence="25" key="1">
    <citation type="submission" date="2017-07" db="EMBL/GenBank/DDBJ databases">
        <title>Taro Niue Genome Assembly and Annotation.</title>
        <authorList>
            <person name="Atibalentja N."/>
            <person name="Keating K."/>
            <person name="Fields C.J."/>
        </authorList>
    </citation>
    <scope>NUCLEOTIDE SEQUENCE</scope>
    <source>
        <strain evidence="25">Niue_2</strain>
        <tissue evidence="25">Leaf</tissue>
    </source>
</reference>
<feature type="domain" description="Protein kinase" evidence="24">
    <location>
        <begin position="878"/>
        <end position="1165"/>
    </location>
</feature>
<evidence type="ECO:0000256" key="16">
    <source>
        <dbReference type="ARBA" id="ARBA00023136"/>
    </source>
</evidence>
<dbReference type="InterPro" id="IPR032675">
    <property type="entry name" value="LRR_dom_sf"/>
</dbReference>
<evidence type="ECO:0000256" key="13">
    <source>
        <dbReference type="ARBA" id="ARBA00022777"/>
    </source>
</evidence>
<keyword evidence="15 23" id="KW-1133">Transmembrane helix</keyword>
<dbReference type="SMART" id="SM00369">
    <property type="entry name" value="LRR_TYP"/>
    <property type="match status" value="4"/>
</dbReference>
<evidence type="ECO:0000256" key="17">
    <source>
        <dbReference type="ARBA" id="ARBA00023170"/>
    </source>
</evidence>
<evidence type="ECO:0000256" key="20">
    <source>
        <dbReference type="ARBA" id="ARBA00048679"/>
    </source>
</evidence>
<keyword evidence="10" id="KW-0732">Signal</keyword>
<evidence type="ECO:0000256" key="2">
    <source>
        <dbReference type="ARBA" id="ARBA00004479"/>
    </source>
</evidence>
<protein>
    <recommendedName>
        <fullName evidence="4">non-specific serine/threonine protein kinase</fullName>
        <ecNumber evidence="4">2.7.11.1</ecNumber>
    </recommendedName>
</protein>
<evidence type="ECO:0000256" key="19">
    <source>
        <dbReference type="ARBA" id="ARBA00047899"/>
    </source>
</evidence>
<dbReference type="GO" id="GO:0004674">
    <property type="term" value="F:protein serine/threonine kinase activity"/>
    <property type="evidence" value="ECO:0007669"/>
    <property type="project" value="UniProtKB-KW"/>
</dbReference>
<dbReference type="InterPro" id="IPR008271">
    <property type="entry name" value="Ser/Thr_kinase_AS"/>
</dbReference>
<dbReference type="InterPro" id="IPR000719">
    <property type="entry name" value="Prot_kinase_dom"/>
</dbReference>
<dbReference type="PROSITE" id="PS00108">
    <property type="entry name" value="PROTEIN_KINASE_ST"/>
    <property type="match status" value="1"/>
</dbReference>
<dbReference type="Pfam" id="PF00560">
    <property type="entry name" value="LRR_1"/>
    <property type="match status" value="3"/>
</dbReference>
<dbReference type="GO" id="GO:0005524">
    <property type="term" value="F:ATP binding"/>
    <property type="evidence" value="ECO:0007669"/>
    <property type="project" value="UniProtKB-UniRule"/>
</dbReference>
<keyword evidence="17" id="KW-0675">Receptor</keyword>
<evidence type="ECO:0000256" key="21">
    <source>
        <dbReference type="PROSITE-ProRule" id="PRU10141"/>
    </source>
</evidence>
<dbReference type="Gene3D" id="1.10.510.10">
    <property type="entry name" value="Transferase(Phosphotransferase) domain 1"/>
    <property type="match status" value="1"/>
</dbReference>
<organism evidence="25 26">
    <name type="scientific">Colocasia esculenta</name>
    <name type="common">Wild taro</name>
    <name type="synonym">Arum esculentum</name>
    <dbReference type="NCBI Taxonomy" id="4460"/>
    <lineage>
        <taxon>Eukaryota</taxon>
        <taxon>Viridiplantae</taxon>
        <taxon>Streptophyta</taxon>
        <taxon>Embryophyta</taxon>
        <taxon>Tracheophyta</taxon>
        <taxon>Spermatophyta</taxon>
        <taxon>Magnoliopsida</taxon>
        <taxon>Liliopsida</taxon>
        <taxon>Araceae</taxon>
        <taxon>Aroideae</taxon>
        <taxon>Colocasieae</taxon>
        <taxon>Colocasia</taxon>
    </lineage>
</organism>
<dbReference type="GO" id="GO:0033612">
    <property type="term" value="F:receptor serine/threonine kinase binding"/>
    <property type="evidence" value="ECO:0007669"/>
    <property type="project" value="TreeGrafter"/>
</dbReference>
<dbReference type="PANTHER" id="PTHR48056:SF89">
    <property type="entry name" value="OS06G0585982 PROTEIN"/>
    <property type="match status" value="1"/>
</dbReference>
<sequence length="1184" mass="129546">MIPTALVESTCPVICLPLRVGTQGRGGVRSCQGSEGRKRAEREVLGHESRDMSEGGTDHHHRHGSRLTCFRLCNWFLLFLIICCVEFPGQDFVGGTSLQKDQEVLVQLKKYLLETNRVRRGAYAQWNDSDPFPCNWTGITCENGRVTRIDLRDSSISSAIFPGFSNLTELTHLDLSRNTICGNVSAGLNQCAKLRYLNLSHNIISGELNLSGLPQLQVVDVTLNRFTGEIQPDFASICGNLVTFNISLNKFSGGIRNLFDRCPNLRYLELSANNFTGDVWPGFSSLEEFSVSENNITGTIMPEFFPSSCRLRVLDMSQNGLRGEFPDSIANCSNLTTMNIWGNRFRGRVPSGIGFLGELENLFLGNNGFDRHIPEQLRNCSKLAFLDLSKNNFGGSVQKVFGSFTQVKFLVLHGNNYTGGIETSGILGLPEIQRLDLSYNKFSGPLPVLEIARMPKLKFLILAYNNFSGDIRRELGMISTLQALDLSYNNLSGVIPSSIGNLTSLLWLMLANNSLSGEIPPEIGNCRSLLWLNLANNQLSGKIPPSITDMGSAPNATFELNRREGRVIAGSGECLAMKRWIPADYPPFSFVYTILTRKSCRSTWDHILDGHGIFPVCRSHPSTRTISGYLQLTGNQLIGEIPPEIGKMSWLSLVHLNRNKFSGRLPLEIGRLPLVVLNVSSNLLSGPIPPQIGGIKCLQNLDLSHNNFSGEIPLILNHLSELSKFNVSFNPLLHGMIPLTGQLSTFGEDSFLGDPHITLPWKNRSPLPPPAGSSPPRGANSSRIIAFWFFVGISAAFFTAGFLTLVFCSRRKEGVATAPDDLFRLRGQCSKHEKDETASSSSMPISEASAWLDGVKVIRLDKNVAFTYPDIAAATRDFSEDMVLGKGGFGVVYRGLLPDGRQVAVKRLQRQGPEGEREFRAEMEVLCGSGGGSATAGWPHPNLVALFGWCLLGAEKLLVYDYMEGGSLEDVISDWDRLGWALRVEVVVGVAQALAFLHHECLPAVVHRDVKASNVLLDGEGRARVTDFGLARMVRPGDTHVTTVVAGTVGYVAPEYGHTWQATTKGDVYSFGVLAMELATGRRAVDGGEECLVEWARRVSGEGRRGGAVVVPLPEMVGTPGEPDAPAGEGTWAMCELLRVGMRCTAETPQARPNMKEVVGMLLRIRTGVVEFSGELVCGPPPGR</sequence>
<evidence type="ECO:0000313" key="26">
    <source>
        <dbReference type="Proteomes" id="UP000652761"/>
    </source>
</evidence>
<keyword evidence="6" id="KW-0597">Phosphoprotein</keyword>
<dbReference type="CDD" id="cd14066">
    <property type="entry name" value="STKc_IRAK"/>
    <property type="match status" value="1"/>
</dbReference>
<comment type="subcellular location">
    <subcellularLocation>
        <location evidence="1">Cell membrane</location>
        <topology evidence="1">Single-pass membrane protein</topology>
    </subcellularLocation>
    <subcellularLocation>
        <location evidence="2">Membrane</location>
        <topology evidence="2">Single-pass type I membrane protein</topology>
    </subcellularLocation>
</comment>
<dbReference type="InterPro" id="IPR003591">
    <property type="entry name" value="Leu-rich_rpt_typical-subtyp"/>
</dbReference>
<dbReference type="GO" id="GO:0005886">
    <property type="term" value="C:plasma membrane"/>
    <property type="evidence" value="ECO:0007669"/>
    <property type="project" value="UniProtKB-SubCell"/>
</dbReference>
<keyword evidence="7" id="KW-0433">Leucine-rich repeat</keyword>
<dbReference type="InterPro" id="IPR001611">
    <property type="entry name" value="Leu-rich_rpt"/>
</dbReference>
<dbReference type="OrthoDB" id="676979at2759"/>
<dbReference type="SUPFAM" id="SSF52047">
    <property type="entry name" value="RNI-like"/>
    <property type="match status" value="1"/>
</dbReference>
<dbReference type="FunFam" id="3.30.200.20:FF:000309">
    <property type="entry name" value="Leucine-rich repeat receptor protein kinase MSP1"/>
    <property type="match status" value="1"/>
</dbReference>
<dbReference type="InterPro" id="IPR017441">
    <property type="entry name" value="Protein_kinase_ATP_BS"/>
</dbReference>